<evidence type="ECO:0008006" key="4">
    <source>
        <dbReference type="Google" id="ProtNLM"/>
    </source>
</evidence>
<dbReference type="Proteomes" id="UP001058271">
    <property type="component" value="Chromosome"/>
</dbReference>
<organism evidence="2 3">
    <name type="scientific">Dactylosporangium roseum</name>
    <dbReference type="NCBI Taxonomy" id="47989"/>
    <lineage>
        <taxon>Bacteria</taxon>
        <taxon>Bacillati</taxon>
        <taxon>Actinomycetota</taxon>
        <taxon>Actinomycetes</taxon>
        <taxon>Micromonosporales</taxon>
        <taxon>Micromonosporaceae</taxon>
        <taxon>Dactylosporangium</taxon>
    </lineage>
</organism>
<dbReference type="SUPFAM" id="SSF89392">
    <property type="entry name" value="Prokaryotic lipoproteins and lipoprotein localization factors"/>
    <property type="match status" value="1"/>
</dbReference>
<reference evidence="2" key="1">
    <citation type="submission" date="2021-04" db="EMBL/GenBank/DDBJ databases">
        <title>Biosynthetic gene clusters of Dactylosporangioum roseum.</title>
        <authorList>
            <person name="Hartkoorn R.C."/>
            <person name="Beaudoing E."/>
            <person name="Hot D."/>
            <person name="Moureu S."/>
        </authorList>
    </citation>
    <scope>NUCLEOTIDE SEQUENCE</scope>
    <source>
        <strain evidence="2">NRRL B-16295</strain>
    </source>
</reference>
<feature type="signal peptide" evidence="1">
    <location>
        <begin position="1"/>
        <end position="21"/>
    </location>
</feature>
<dbReference type="RefSeq" id="WP_260727647.1">
    <property type="nucleotide sequence ID" value="NZ_BAAABS010000033.1"/>
</dbReference>
<keyword evidence="3" id="KW-1185">Reference proteome</keyword>
<dbReference type="PROSITE" id="PS51257">
    <property type="entry name" value="PROKAR_LIPOPROTEIN"/>
    <property type="match status" value="1"/>
</dbReference>
<evidence type="ECO:0000256" key="1">
    <source>
        <dbReference type="SAM" id="SignalP"/>
    </source>
</evidence>
<evidence type="ECO:0000313" key="3">
    <source>
        <dbReference type="Proteomes" id="UP001058271"/>
    </source>
</evidence>
<feature type="chain" id="PRO_5046958530" description="Lipoprotein" evidence="1">
    <location>
        <begin position="22"/>
        <end position="267"/>
    </location>
</feature>
<keyword evidence="1" id="KW-0732">Signal</keyword>
<sequence>MKIAKSVVLGVVAVASFALVAACGDSGGSDTSPASSSSVAASPTKAPSATDQFSAAVKKTTASTYAFKVAMMADGTYEGATDPAAGVGTGRIAVEVEPGVKMTVQSQTTKTAVYLKISGLPLPGFDGKKWLKIDPSKVTAKDMLGVGNPKDPVDLNDLSGAVATAETTDGKLIKGTFDFTKTTWGTIDDEAVKALGDKAKAVPFEATVDDKGNLAALKVSVPAHGDTKAGDLTATFSNFGAPVTVTEPAASEVQDAPASVYSVLNGK</sequence>
<proteinExistence type="predicted"/>
<accession>A0ABY5Z8V1</accession>
<dbReference type="Gene3D" id="2.50.20.20">
    <property type="match status" value="1"/>
</dbReference>
<dbReference type="EMBL" id="CP073721">
    <property type="protein sequence ID" value="UWZ38282.1"/>
    <property type="molecule type" value="Genomic_DNA"/>
</dbReference>
<gene>
    <name evidence="2" type="ORF">Drose_08560</name>
</gene>
<protein>
    <recommendedName>
        <fullName evidence="4">Lipoprotein</fullName>
    </recommendedName>
</protein>
<evidence type="ECO:0000313" key="2">
    <source>
        <dbReference type="EMBL" id="UWZ38282.1"/>
    </source>
</evidence>
<dbReference type="InterPro" id="IPR029046">
    <property type="entry name" value="LolA/LolB/LppX"/>
</dbReference>
<name>A0ABY5Z8V1_9ACTN</name>